<feature type="compositionally biased region" description="Basic and acidic residues" evidence="2">
    <location>
        <begin position="241"/>
        <end position="253"/>
    </location>
</feature>
<feature type="region of interest" description="Disordered" evidence="2">
    <location>
        <begin position="338"/>
        <end position="359"/>
    </location>
</feature>
<name>A0A1Q9EW91_SYMMI</name>
<feature type="compositionally biased region" description="Basic and acidic residues" evidence="2">
    <location>
        <begin position="888"/>
        <end position="898"/>
    </location>
</feature>
<evidence type="ECO:0000313" key="4">
    <source>
        <dbReference type="Proteomes" id="UP000186817"/>
    </source>
</evidence>
<dbReference type="Gene3D" id="3.30.420.10">
    <property type="entry name" value="Ribonuclease H-like superfamily/Ribonuclease H"/>
    <property type="match status" value="1"/>
</dbReference>
<evidence type="ECO:0000256" key="1">
    <source>
        <dbReference type="SAM" id="Coils"/>
    </source>
</evidence>
<evidence type="ECO:0000313" key="3">
    <source>
        <dbReference type="EMBL" id="OLQ11691.1"/>
    </source>
</evidence>
<feature type="compositionally biased region" description="Basic and acidic residues" evidence="2">
    <location>
        <begin position="281"/>
        <end position="301"/>
    </location>
</feature>
<dbReference type="InterPro" id="IPR012337">
    <property type="entry name" value="RNaseH-like_sf"/>
</dbReference>
<keyword evidence="4" id="KW-1185">Reference proteome</keyword>
<dbReference type="InterPro" id="IPR036397">
    <property type="entry name" value="RNaseH_sf"/>
</dbReference>
<feature type="region of interest" description="Disordered" evidence="2">
    <location>
        <begin position="612"/>
        <end position="636"/>
    </location>
</feature>
<keyword evidence="1" id="KW-0175">Coiled coil</keyword>
<feature type="region of interest" description="Disordered" evidence="2">
    <location>
        <begin position="1279"/>
        <end position="1323"/>
    </location>
</feature>
<dbReference type="OMA" id="DYDACIC"/>
<dbReference type="Gene3D" id="2.60.120.620">
    <property type="entry name" value="q2cbj1_9rhob like domain"/>
    <property type="match status" value="1"/>
</dbReference>
<evidence type="ECO:0000256" key="2">
    <source>
        <dbReference type="SAM" id="MobiDB-lite"/>
    </source>
</evidence>
<dbReference type="GO" id="GO:0003676">
    <property type="term" value="F:nucleic acid binding"/>
    <property type="evidence" value="ECO:0007669"/>
    <property type="project" value="InterPro"/>
</dbReference>
<evidence type="ECO:0008006" key="5">
    <source>
        <dbReference type="Google" id="ProtNLM"/>
    </source>
</evidence>
<feature type="coiled-coil region" evidence="1">
    <location>
        <begin position="119"/>
        <end position="172"/>
    </location>
</feature>
<accession>A0A1Q9EW91</accession>
<feature type="compositionally biased region" description="Basic residues" evidence="2">
    <location>
        <begin position="302"/>
        <end position="312"/>
    </location>
</feature>
<dbReference type="EMBL" id="LSRX01000055">
    <property type="protein sequence ID" value="OLQ11691.1"/>
    <property type="molecule type" value="Genomic_DNA"/>
</dbReference>
<proteinExistence type="predicted"/>
<feature type="compositionally biased region" description="Low complexity" evidence="2">
    <location>
        <begin position="183"/>
        <end position="198"/>
    </location>
</feature>
<protein>
    <recommendedName>
        <fullName evidence="5">Copia protein</fullName>
    </recommendedName>
</protein>
<sequence length="2151" mass="241284">MDATAPINPAGVTVPEETIVSDITGDLDTESARSRSVLGTELQVNTAREGQVALTGAALRSHTAYTPTSVASYRPSALPVPGQVAPTHISVPTIVPTLISNTYNQQNNTILTNDNGLLMEAANARHEEIVGQIRNENREQMMNLELTANSHVAQLRLEHARLENRTKEMEEMASQNALLGQQAVARHQSEASAAAEQDALAKDDEISRMKSEMQEMMRVQQEGMQLLKFDNDNLRRRLAEAEARNRPTVERPFDPQGVEGPPGLFTTHIGTPPEQPIPEPEGARPNRAEERAEAENDEKEKKSKKHKKKKHRRDDSSDSSSSFDQKAIIKLLMKVVKNKKDKDDDDDDKETSKNKPKVKEAEKVVFPKFPKPEQYRNWRIRVREAIVAASDSPDKAHAWIAKVWEKDADEKALRDSEGFSTLDAKIMSALTNILEGDFGRQIDTFKETEAHAGRMVRGRQLLLRLHNYFATNALHGSVYDMEDLMNCKMVNDNLTVFLRNWDTILSGIPVQPDNSVLEPLFHRQVKKCKDIAHDISVYDRALEGTEQRSYQFLYNAANNFLERERLQKNRDRIARQAGGGVVPTTPAPNSPKQKRVGLALLAEDLIAERELGQVSLKPPATGRSAPQGSEELAKSLRESGDFSHASCYKLLKSVKFKASKNKRSIITNDSKSPDSEAEYVVLGAFCHGGMQGITNRSHQNKELSKYLNKYLAHHGAKGPSTSICINHGSSVRMHKDSHNHREYQNNTLCLGDHTGGELWIHDPDADPKSSRYHSAKTKDGPKLHGKLHVTKHRVLTFNPKTYHAVRPWKGDRWSITSYVNRAVHKLDSEQLAQLKEYGFHVPSKVSAPSSLLVSPEDKEKTLFDLVSDGIDKELAADLASKPKAKSKGSKEKEKKTKSEPPYSTKPAPPTEEEIAEALELVEEYGTDAEDEAADDPGNSRPPEGEAVAPDGESADKVKKHSKGVEALKEEARSRHHLMTHQPKNPYCDVCQRAKMYKPPSYATGGINTVEAKEFGDHITADHIVIYRDKDVALEDSRLALVIKDVATHFTYAYPSALKSTEECVAALQHFTSAKDTVKVFYSDRAEELKKAAKTMNWRHERSKAYIHESNAIAERQVRSVTEGTRTNFLQAGVSHVYWPYALEHTCTAFNISHVNGDEYTPWFKRYGVKFPGDLIPFGCRIDYWVGPRAKRKDRDRFAPTSEPGVFLGYRFQPGMKWRKEILVLPIKDLNRNDFQECLSPISAYQFKIPEGSFTFPMKERFERIAAGFSTEAIEGPVSQSLENQDAEEQDQQPEGTANGPNADEKANGPEVIDPRTGKLVPIPEGDMYYDSGGVLGRRYGGTRGSRKPDSIPSSMWVKLSKKQKEKAIEDEAREAARKELDYQEGGSAGSSAKPSAAALPTKDCWKTVGDKLVRYHFVPRRELFSPDLTDCPVGLKRLSKNRITKVFPVGGADLITDEDDWRSVRRRNKKFNLKWIGKTEFTILPPSPTSDESGGPLPEYPAMPTTLDGSLEHREKNVHEHPVTAQEVTELMAMVARPVGRKELLSNPKAQASLDVEWDKLMKKKAWDMASVREWDDVSGEAKKRGKNAHVGKVIEICVEKGSELPPNDPLRKFKGRTVFQGNNVRDENSDSALFSELGSSPATMEAGKALDAYGHAPGNECQQADGKQAYTQTALKGAETWVRLPRDRWPKEWLGRYKDPVVRLYLALYGHPDSGGFWEQHCEKMLLQVGFRLVFSASWPSVFFHPKLKLRLAVYVDDFKMAGPKANMKRGWELISSKIDMDTPSPIGRYLGCEHVSRTSSLGKADHPFAHVFDKSVPDPAAKPASVAAKEDYTEVHQDEGIIVRHHVQPRKALYKPREAEALAYDLGNHRLTQLSDLGQQEAQHELWDDNGSRSKRGELWTGTTYIASKSHDRASAMAAVKRIRDKNEAKKDAKKQAFYDINQLSDKKGCMYKPTREVVYDMSSFLQQAVDKYKQLAGPEFQALKKVSTPFYDDKIARPVETEAESKGKLAPIASKVLMKLLFAARMARYDLSRAVQGLASRVTKWSSDCDKHKWVLYQKNVAWEEAETLDEILDKDYDACICIYRRSGRDYRRHAEAEAYLHREIDGIRNSGGNLDNAPRKSEADIDLIMGENGSGFQRHTRPADAEA</sequence>
<feature type="compositionally biased region" description="Basic and acidic residues" evidence="2">
    <location>
        <begin position="350"/>
        <end position="359"/>
    </location>
</feature>
<feature type="region of interest" description="Disordered" evidence="2">
    <location>
        <begin position="877"/>
        <end position="910"/>
    </location>
</feature>
<comment type="caution">
    <text evidence="3">The sequence shown here is derived from an EMBL/GenBank/DDBJ whole genome shotgun (WGS) entry which is preliminary data.</text>
</comment>
<reference evidence="3 4" key="1">
    <citation type="submission" date="2016-02" db="EMBL/GenBank/DDBJ databases">
        <title>Genome analysis of coral dinoflagellate symbionts highlights evolutionary adaptations to a symbiotic lifestyle.</title>
        <authorList>
            <person name="Aranda M."/>
            <person name="Li Y."/>
            <person name="Liew Y.J."/>
            <person name="Baumgarten S."/>
            <person name="Simakov O."/>
            <person name="Wilson M."/>
            <person name="Piel J."/>
            <person name="Ashoor H."/>
            <person name="Bougouffa S."/>
            <person name="Bajic V.B."/>
            <person name="Ryu T."/>
            <person name="Ravasi T."/>
            <person name="Bayer T."/>
            <person name="Micklem G."/>
            <person name="Kim H."/>
            <person name="Bhak J."/>
            <person name="Lajeunesse T.C."/>
            <person name="Voolstra C.R."/>
        </authorList>
    </citation>
    <scope>NUCLEOTIDE SEQUENCE [LARGE SCALE GENOMIC DNA]</scope>
    <source>
        <strain evidence="3 4">CCMP2467</strain>
    </source>
</reference>
<dbReference type="OrthoDB" id="442562at2759"/>
<dbReference type="SUPFAM" id="SSF53098">
    <property type="entry name" value="Ribonuclease H-like"/>
    <property type="match status" value="1"/>
</dbReference>
<feature type="region of interest" description="Disordered" evidence="2">
    <location>
        <begin position="241"/>
        <end position="323"/>
    </location>
</feature>
<dbReference type="Proteomes" id="UP000186817">
    <property type="component" value="Unassembled WGS sequence"/>
</dbReference>
<feature type="region of interest" description="Disordered" evidence="2">
    <location>
        <begin position="928"/>
        <end position="962"/>
    </location>
</feature>
<feature type="compositionally biased region" description="Basic and acidic residues" evidence="2">
    <location>
        <begin position="1302"/>
        <end position="1316"/>
    </location>
</feature>
<gene>
    <name evidence="3" type="ORF">AK812_SmicGene4426</name>
</gene>
<feature type="region of interest" description="Disordered" evidence="2">
    <location>
        <begin position="181"/>
        <end position="202"/>
    </location>
</feature>
<organism evidence="3 4">
    <name type="scientific">Symbiodinium microadriaticum</name>
    <name type="common">Dinoflagellate</name>
    <name type="synonym">Zooxanthella microadriatica</name>
    <dbReference type="NCBI Taxonomy" id="2951"/>
    <lineage>
        <taxon>Eukaryota</taxon>
        <taxon>Sar</taxon>
        <taxon>Alveolata</taxon>
        <taxon>Dinophyceae</taxon>
        <taxon>Suessiales</taxon>
        <taxon>Symbiodiniaceae</taxon>
        <taxon>Symbiodinium</taxon>
    </lineage>
</organism>